<dbReference type="InterPro" id="IPR010987">
    <property type="entry name" value="Glutathione-S-Trfase_C-like"/>
</dbReference>
<dbReference type="PRINTS" id="PR00149">
    <property type="entry name" value="FUMRATELYASE"/>
</dbReference>
<dbReference type="GO" id="GO:0005737">
    <property type="term" value="C:cytoplasm"/>
    <property type="evidence" value="ECO:0007669"/>
    <property type="project" value="InterPro"/>
</dbReference>
<evidence type="ECO:0000256" key="1">
    <source>
        <dbReference type="ARBA" id="ARBA00010007"/>
    </source>
</evidence>
<dbReference type="InterPro" id="IPR040079">
    <property type="entry name" value="Glutathione_S-Trfase"/>
</dbReference>
<dbReference type="FunFam" id="1.20.1050.10:FF:000010">
    <property type="entry name" value="Maleylacetoacetate isomerase isoform 1"/>
    <property type="match status" value="1"/>
</dbReference>
<dbReference type="PROSITE" id="PS50404">
    <property type="entry name" value="GST_NTER"/>
    <property type="match status" value="1"/>
</dbReference>
<dbReference type="PRINTS" id="PR00145">
    <property type="entry name" value="ARGSUCLYASE"/>
</dbReference>
<dbReference type="PANTHER" id="PTHR43172:SF2">
    <property type="entry name" value="ADENYLOSUCCINATE LYASE C-TERMINAL DOMAIN-CONTAINING PROTEIN"/>
    <property type="match status" value="1"/>
</dbReference>
<dbReference type="PANTHER" id="PTHR43172">
    <property type="entry name" value="ADENYLOSUCCINATE LYASE"/>
    <property type="match status" value="1"/>
</dbReference>
<dbReference type="CDD" id="cd01597">
    <property type="entry name" value="pCLME"/>
    <property type="match status" value="1"/>
</dbReference>
<evidence type="ECO:0000313" key="5">
    <source>
        <dbReference type="EMBL" id="KAF3054719.1"/>
    </source>
</evidence>
<dbReference type="AlphaFoldDB" id="A0A9P4X2K5"/>
<protein>
    <submittedName>
        <fullName evidence="5">Uncharacterized protein</fullName>
    </submittedName>
</protein>
<dbReference type="Gene3D" id="1.10.40.30">
    <property type="entry name" value="Fumarase/aspartase (C-terminal domain)"/>
    <property type="match status" value="1"/>
</dbReference>
<comment type="caution">
    <text evidence="5">The sequence shown here is derived from an EMBL/GenBank/DDBJ whole genome shotgun (WGS) entry which is preliminary data.</text>
</comment>
<name>A0A9P4X2K5_9HYPO</name>
<dbReference type="SMART" id="SM00998">
    <property type="entry name" value="ADSL_C"/>
    <property type="match status" value="1"/>
</dbReference>
<dbReference type="NCBIfam" id="TIGR01262">
    <property type="entry name" value="maiA"/>
    <property type="match status" value="1"/>
</dbReference>
<accession>A0A9P4X2K5</accession>
<dbReference type="Gene3D" id="1.20.200.10">
    <property type="entry name" value="Fumarase/aspartase (Central domain)"/>
    <property type="match status" value="1"/>
</dbReference>
<dbReference type="InterPro" id="IPR005955">
    <property type="entry name" value="GST_Zeta"/>
</dbReference>
<dbReference type="InterPro" id="IPR008948">
    <property type="entry name" value="L-Aspartase-like"/>
</dbReference>
<dbReference type="PROSITE" id="PS50405">
    <property type="entry name" value="GST_CTER"/>
    <property type="match status" value="1"/>
</dbReference>
<dbReference type="EMBL" id="QLNT01000042">
    <property type="protein sequence ID" value="KAF3054719.1"/>
    <property type="molecule type" value="Genomic_DNA"/>
</dbReference>
<dbReference type="InterPro" id="IPR004045">
    <property type="entry name" value="Glutathione_S-Trfase_N"/>
</dbReference>
<keyword evidence="6" id="KW-1185">Reference proteome</keyword>
<reference evidence="5 6" key="1">
    <citation type="submission" date="2018-06" db="EMBL/GenBank/DDBJ databases">
        <title>Genome analysis of cellulolytic fungus Trichoderma lentiforme CFAM-422.</title>
        <authorList>
            <person name="Steindorff A.S."/>
            <person name="Formighieri E.F."/>
            <person name="Midorikawa G.E.O."/>
            <person name="Tamietti M.S."/>
            <person name="Ramos E.Z."/>
            <person name="Silva A.S."/>
            <person name="Bon E.P.S."/>
            <person name="Mendes T.D."/>
            <person name="Damaso M.C.T."/>
            <person name="Favaro L.C.L."/>
        </authorList>
    </citation>
    <scope>NUCLEOTIDE SEQUENCE [LARGE SCALE GENOMIC DNA]</scope>
    <source>
        <strain evidence="5 6">CFAM-422</strain>
    </source>
</reference>
<dbReference type="SUPFAM" id="SSF48557">
    <property type="entry name" value="L-aspartase-like"/>
    <property type="match status" value="1"/>
</dbReference>
<dbReference type="GO" id="GO:0009072">
    <property type="term" value="P:aromatic amino acid metabolic process"/>
    <property type="evidence" value="ECO:0007669"/>
    <property type="project" value="InterPro"/>
</dbReference>
<organism evidence="5 6">
    <name type="scientific">Trichoderma lentiforme</name>
    <dbReference type="NCBI Taxonomy" id="1567552"/>
    <lineage>
        <taxon>Eukaryota</taxon>
        <taxon>Fungi</taxon>
        <taxon>Dikarya</taxon>
        <taxon>Ascomycota</taxon>
        <taxon>Pezizomycotina</taxon>
        <taxon>Sordariomycetes</taxon>
        <taxon>Hypocreomycetidae</taxon>
        <taxon>Hypocreales</taxon>
        <taxon>Hypocreaceae</taxon>
        <taxon>Trichoderma</taxon>
    </lineage>
</organism>
<dbReference type="InterPro" id="IPR024083">
    <property type="entry name" value="Fumarase/histidase_N"/>
</dbReference>
<feature type="domain" description="GST N-terminal" evidence="3">
    <location>
        <begin position="440"/>
        <end position="525"/>
    </location>
</feature>
<comment type="similarity">
    <text evidence="1">Belongs to the GST superfamily. Zeta family.</text>
</comment>
<dbReference type="Pfam" id="PF10397">
    <property type="entry name" value="ADSL_C"/>
    <property type="match status" value="1"/>
</dbReference>
<evidence type="ECO:0000259" key="3">
    <source>
        <dbReference type="PROSITE" id="PS50404"/>
    </source>
</evidence>
<gene>
    <name evidence="5" type="ORF">CFAM422_013303</name>
</gene>
<dbReference type="Gene3D" id="1.20.1050.10">
    <property type="match status" value="1"/>
</dbReference>
<dbReference type="Gene3D" id="3.40.30.10">
    <property type="entry name" value="Glutaredoxin"/>
    <property type="match status" value="1"/>
</dbReference>
<dbReference type="Pfam" id="PF13409">
    <property type="entry name" value="GST_N_2"/>
    <property type="match status" value="1"/>
</dbReference>
<dbReference type="Gene3D" id="1.10.275.10">
    <property type="entry name" value="Fumarase/aspartase (N-terminal domain)"/>
    <property type="match status" value="1"/>
</dbReference>
<comment type="similarity">
    <text evidence="2">Belongs to the class-II fumarase/aspartase family.</text>
</comment>
<evidence type="ECO:0000259" key="4">
    <source>
        <dbReference type="PROSITE" id="PS50405"/>
    </source>
</evidence>
<dbReference type="InterPro" id="IPR036249">
    <property type="entry name" value="Thioredoxin-like_sf"/>
</dbReference>
<dbReference type="Pfam" id="PF00043">
    <property type="entry name" value="GST_C"/>
    <property type="match status" value="1"/>
</dbReference>
<dbReference type="InterPro" id="IPR022761">
    <property type="entry name" value="Fumarate_lyase_N"/>
</dbReference>
<proteinExistence type="inferred from homology"/>
<evidence type="ECO:0000313" key="6">
    <source>
        <dbReference type="Proteomes" id="UP000801864"/>
    </source>
</evidence>
<dbReference type="InterPro" id="IPR004046">
    <property type="entry name" value="GST_C"/>
</dbReference>
<dbReference type="SFLD" id="SFLDS00019">
    <property type="entry name" value="Glutathione_Transferase_(cytos"/>
    <property type="match status" value="1"/>
</dbReference>
<dbReference type="InterPro" id="IPR036282">
    <property type="entry name" value="Glutathione-S-Trfase_C_sf"/>
</dbReference>
<sequence>MSISIRHQGAMADSSNISAVDSNMYRTIFGDDAMRFIMCDTAFEERMVQVEISLARIQANLGTIPKQAAQDIANDCNAAKLDRGRFQQETELVGLPVWGLVRQLSAMVRDETSARYLHGGLNTHDVMDLARSLQMKDALELICSRLDTIRNRLVALTHQYRKTPMIARTHLQHALPSTFGYRTAIWLTSLDRHAERLQQIKPRLLLAQVGGASGSLASLGGIVADSTEHEPEGLRLVRAISEELGLYQPNMPWHAARDGLAEVVSLLALIGGSLAKVALDIVLLQIPEVGEVAEPFVAHRGASSTMPHKNNPVLSEAILALSKMLRQEAGLALDAVPSDFERAGSGAWQLEWAALPQSFTYCSAALKHTEEVLTGLRVDEHRMLHNLNLSRGLVAAEHVVVALHEKYGRARSHDIVYECCRQAVQKDQDLSSTLKQREDVTFILYTYFRSTSTARVRTAARLRDIPIEFRYIAIPKSEHLTESYESINPNLTVPTLVIQNAEIEVHIRQSIAILEYFEESKAGNTNIQLMPPAEDVAGRAHVRELVQLIACDIQPPTNQRILKRVRAIGGSAEDWASDIMNAGLKAFESMAAPLAGTYSYGNFLTLADIVLAPAIVNAVRYGVDIEQYPTIKRIYNKVMELDAFKLADWRHQEDTPVEFQQVS</sequence>
<dbReference type="InterPro" id="IPR019468">
    <property type="entry name" value="AdenyloSucc_lyase_C"/>
</dbReference>
<dbReference type="SUPFAM" id="SSF52833">
    <property type="entry name" value="Thioredoxin-like"/>
    <property type="match status" value="1"/>
</dbReference>
<dbReference type="InterPro" id="IPR000362">
    <property type="entry name" value="Fumarate_lyase_fam"/>
</dbReference>
<dbReference type="GO" id="GO:0003824">
    <property type="term" value="F:catalytic activity"/>
    <property type="evidence" value="ECO:0007669"/>
    <property type="project" value="InterPro"/>
</dbReference>
<feature type="domain" description="GST C-terminal" evidence="4">
    <location>
        <begin position="535"/>
        <end position="657"/>
    </location>
</feature>
<dbReference type="Proteomes" id="UP000801864">
    <property type="component" value="Unassembled WGS sequence"/>
</dbReference>
<evidence type="ECO:0000256" key="2">
    <source>
        <dbReference type="ARBA" id="ARBA00034772"/>
    </source>
</evidence>
<dbReference type="SUPFAM" id="SSF47616">
    <property type="entry name" value="GST C-terminal domain-like"/>
    <property type="match status" value="1"/>
</dbReference>
<dbReference type="Pfam" id="PF00206">
    <property type="entry name" value="Lyase_1"/>
    <property type="match status" value="1"/>
</dbReference>